<keyword evidence="2 11" id="KW-0436">Ligase</keyword>
<feature type="domain" description="AMP-dependent synthetase/ligase" evidence="9">
    <location>
        <begin position="159"/>
        <end position="547"/>
    </location>
</feature>
<dbReference type="Pfam" id="PF00501">
    <property type="entry name" value="AMP-binding"/>
    <property type="match status" value="1"/>
</dbReference>
<protein>
    <recommendedName>
        <fullName evidence="7">long-chain-fatty-acid--CoA ligase</fullName>
        <ecNumber evidence="7">6.2.1.3</ecNumber>
    </recommendedName>
</protein>
<keyword evidence="1" id="KW-0963">Cytoplasm</keyword>
<name>A0ABM2X2Q4_MESAU</name>
<evidence type="ECO:0000256" key="5">
    <source>
        <dbReference type="ARBA" id="ARBA00022840"/>
    </source>
</evidence>
<organism evidence="10 11">
    <name type="scientific">Mesocricetus auratus</name>
    <name type="common">Golden hamster</name>
    <dbReference type="NCBI Taxonomy" id="10036"/>
    <lineage>
        <taxon>Eukaryota</taxon>
        <taxon>Metazoa</taxon>
        <taxon>Chordata</taxon>
        <taxon>Craniata</taxon>
        <taxon>Vertebrata</taxon>
        <taxon>Euteleostomi</taxon>
        <taxon>Mammalia</taxon>
        <taxon>Eutheria</taxon>
        <taxon>Euarchontoglires</taxon>
        <taxon>Glires</taxon>
        <taxon>Rodentia</taxon>
        <taxon>Myomorpha</taxon>
        <taxon>Muroidea</taxon>
        <taxon>Cricetidae</taxon>
        <taxon>Cricetinae</taxon>
        <taxon>Mesocricetus</taxon>
    </lineage>
</organism>
<accession>A0ABM2X2Q4</accession>
<dbReference type="PANTHER" id="PTHR43272:SF101">
    <property type="entry name" value="ACYL-COA SYNTHETASE BUBBLEGUM FAMILY MEMBER 2-RELATED"/>
    <property type="match status" value="1"/>
</dbReference>
<dbReference type="EC" id="6.2.1.3" evidence="7"/>
<evidence type="ECO:0000256" key="1">
    <source>
        <dbReference type="ARBA" id="ARBA00022490"/>
    </source>
</evidence>
<keyword evidence="5" id="KW-0067">ATP-binding</keyword>
<evidence type="ECO:0000256" key="7">
    <source>
        <dbReference type="ARBA" id="ARBA00026121"/>
    </source>
</evidence>
<dbReference type="GeneID" id="101823220"/>
<keyword evidence="4" id="KW-0276">Fatty acid metabolism</keyword>
<dbReference type="InterPro" id="IPR000873">
    <property type="entry name" value="AMP-dep_synth/lig_dom"/>
</dbReference>
<sequence>MSDPKEQGGPERTQPILAPKNILTTGIYSTILKKTTTQRPPVAETKAPGDPSDGVSPDPAAESCYWTSERDGEVKLRLGKNSENEPPVTVPDMIMSAATKYSHYLAIGSKYKKSWQLLTYIEYYEACRRAAKAFLKLQGTRFGFWLCMCTRWCPGPNVGLERFHGVGIMGFNSTEWVIANIGAIMAGGISVGILCSISPKACQVIAEAAEMDIFVVDNDRQLQKVNQIQGYLKHLKAIIQYREDIQEVQPNLYSWKGFLDLADGISDEKLDQVIDSQKPNQCCALVYNQGTSEVPKATMLSHDNITWTTAAAVQSLGYKCPPNGQEVLVSYLPLCFAGAQILDVWVAISVAGTVYFPSPEAAKWNGPARAPGTGFLTEMLREVQPTTFCGVPWVWDRMLDSLKTKQLDSTAFRRRIDRWAMSLGLNTNRRRLLGQIHQPLCFGLAKKLTFDPARKFLGLKHCQQFLNLGLGLPRTTMDFFLSLDIPIFDMYGLTECSGLHTLSSHQAFRLLSSGKALPSSHTKVEKENQENIGNLCLWGRHIFMGYLNDKEGTKKKVDSQGWLHTNDLGFLDVDKFLYVLGNTSGEDRDLITLSSGEVINPSPIEERVKTRIPIVRYVMVVGQNAPYLCALLTLKCQINPETGEARSALTSEAVACCRKIRSQSTWLTDVLYDRDPLVTEFISQGIQDVNAEAPSEGAKIIKWVILDNDFSVSGGELGPMSKLNRTIVTKIYQEDIQKFYEASPSS</sequence>
<dbReference type="PANTHER" id="PTHR43272">
    <property type="entry name" value="LONG-CHAIN-FATTY-ACID--COA LIGASE"/>
    <property type="match status" value="1"/>
</dbReference>
<keyword evidence="4" id="KW-0443">Lipid metabolism</keyword>
<evidence type="ECO:0000256" key="3">
    <source>
        <dbReference type="ARBA" id="ARBA00022741"/>
    </source>
</evidence>
<dbReference type="Pfam" id="PF23562">
    <property type="entry name" value="AMP-binding_C_3"/>
    <property type="match status" value="1"/>
</dbReference>
<feature type="region of interest" description="Disordered" evidence="8">
    <location>
        <begin position="33"/>
        <end position="62"/>
    </location>
</feature>
<evidence type="ECO:0000256" key="8">
    <source>
        <dbReference type="SAM" id="MobiDB-lite"/>
    </source>
</evidence>
<dbReference type="Gene3D" id="3.40.50.12780">
    <property type="entry name" value="N-terminal domain of ligase-like"/>
    <property type="match status" value="1"/>
</dbReference>
<feature type="compositionally biased region" description="Low complexity" evidence="8">
    <location>
        <begin position="48"/>
        <end position="61"/>
    </location>
</feature>
<dbReference type="GO" id="GO:0016874">
    <property type="term" value="F:ligase activity"/>
    <property type="evidence" value="ECO:0007669"/>
    <property type="project" value="UniProtKB-KW"/>
</dbReference>
<proteinExistence type="predicted"/>
<evidence type="ECO:0000259" key="9">
    <source>
        <dbReference type="Pfam" id="PF00501"/>
    </source>
</evidence>
<keyword evidence="3" id="KW-0547">Nucleotide-binding</keyword>
<gene>
    <name evidence="11" type="primary">LOC101823220</name>
</gene>
<dbReference type="SUPFAM" id="SSF56801">
    <property type="entry name" value="Acetyl-CoA synthetase-like"/>
    <property type="match status" value="1"/>
</dbReference>
<comment type="catalytic activity">
    <reaction evidence="6">
        <text>a long-chain fatty acid + ATP + CoA = a long-chain fatty acyl-CoA + AMP + diphosphate</text>
        <dbReference type="Rhea" id="RHEA:15421"/>
        <dbReference type="ChEBI" id="CHEBI:30616"/>
        <dbReference type="ChEBI" id="CHEBI:33019"/>
        <dbReference type="ChEBI" id="CHEBI:57287"/>
        <dbReference type="ChEBI" id="CHEBI:57560"/>
        <dbReference type="ChEBI" id="CHEBI:83139"/>
        <dbReference type="ChEBI" id="CHEBI:456215"/>
        <dbReference type="EC" id="6.2.1.3"/>
    </reaction>
    <physiologicalReaction direction="left-to-right" evidence="6">
        <dbReference type="Rhea" id="RHEA:15422"/>
    </physiologicalReaction>
</comment>
<evidence type="ECO:0000256" key="6">
    <source>
        <dbReference type="ARBA" id="ARBA00024484"/>
    </source>
</evidence>
<evidence type="ECO:0000256" key="4">
    <source>
        <dbReference type="ARBA" id="ARBA00022832"/>
    </source>
</evidence>
<dbReference type="InterPro" id="IPR042099">
    <property type="entry name" value="ANL_N_sf"/>
</dbReference>
<evidence type="ECO:0000313" key="11">
    <source>
        <dbReference type="RefSeq" id="XP_040595123.1"/>
    </source>
</evidence>
<dbReference type="Proteomes" id="UP000886700">
    <property type="component" value="Unplaced"/>
</dbReference>
<reference evidence="11" key="1">
    <citation type="submission" date="2025-08" db="UniProtKB">
        <authorList>
            <consortium name="RefSeq"/>
        </authorList>
    </citation>
    <scope>IDENTIFICATION</scope>
    <source>
        <tissue evidence="11">Liver</tissue>
    </source>
</reference>
<keyword evidence="10" id="KW-1185">Reference proteome</keyword>
<evidence type="ECO:0000256" key="2">
    <source>
        <dbReference type="ARBA" id="ARBA00022598"/>
    </source>
</evidence>
<dbReference type="RefSeq" id="XP_040595123.1">
    <property type="nucleotide sequence ID" value="XM_040739189.1"/>
</dbReference>
<evidence type="ECO:0000313" key="10">
    <source>
        <dbReference type="Proteomes" id="UP000886700"/>
    </source>
</evidence>